<evidence type="ECO:0000256" key="2">
    <source>
        <dbReference type="ARBA" id="ARBA00004167"/>
    </source>
</evidence>
<dbReference type="InterPro" id="IPR006073">
    <property type="entry name" value="GTP-bd"/>
</dbReference>
<evidence type="ECO:0000256" key="11">
    <source>
        <dbReference type="ARBA" id="ARBA00022927"/>
    </source>
</evidence>
<evidence type="ECO:0000256" key="6">
    <source>
        <dbReference type="ARBA" id="ARBA00022692"/>
    </source>
</evidence>
<dbReference type="GO" id="GO:0046872">
    <property type="term" value="F:metal ion binding"/>
    <property type="evidence" value="ECO:0007669"/>
    <property type="project" value="UniProtKB-KW"/>
</dbReference>
<sequence length="779" mass="86487">MAPQSADKPLDIVLFVIGGNGAGKSTFVNYILDEVGHPAGGDGSGRMKVHEALNPCTLSIQPVRLKPSRGEFQSELCRIVLVDTPGLADADANQHNQLMSNLKDWLYNHYEASVWPRLGIIYVQDMSLAPLDTFTIKLNLRSPGTLSKLIECENVLLATMKWGKLQPKEVTPAEAIVSSWSKRSITGSLRVQKVEYGREGPSGLAAIWQFLAAFDELVPDGGLKDDIVVLVIGPLKSGKSTFVNTILKHCGQPAHMQVGSSLKPTTDLVRSAVIRSHPFRHVNGRRIILVDSPGFLEDDVQDNGIMRLIEKFGPRGVTCGVVYLHDISQDGHMRTAGRVLPQLIENINSSRMLIATTKWDRSFGNEGEMRESELKQKFWSKVLKKGCIVHRHSRLQSSVPGQHNAVDLGARGCGLSSSSGWVPRARHAELTILDNHTRIRSPPPLSSTDCVFMRKGGLKMAKKEPATIDDPVLVGGLETDIVIPIMGQTKAGKSSFINILLGESKMEVGVNMESCTKNIVATVLTKTPNKALNDALSGRRLVLVDTPGFDDTVMGDEEILSRISLWLEASYRKDMLVGGVLYLHDITRDGWSGSSQKNLDLFYKLCGEEAMRQVSFVTTKWGKLYSLEDGVQRVSELKSKFWAPMIKLEASVYNLQPPSPTVEQSKVENSRCPWDIIHELIVSMNARNVELILLIQEELVDKKLLQDTKSLRKESKTRGYSKDRLREQQEKIDDLTQQLLLLKPSMGASFQEVVLGRLQDELDNSLYHPSMVALWAYRL</sequence>
<protein>
    <recommendedName>
        <fullName evidence="15">G domain-containing protein</fullName>
    </recommendedName>
</protein>
<gene>
    <name evidence="16" type="ORF">FA13DRAFT_1798059</name>
</gene>
<evidence type="ECO:0000256" key="13">
    <source>
        <dbReference type="ARBA" id="ARBA00023136"/>
    </source>
</evidence>
<comment type="caution">
    <text evidence="16">The sequence shown here is derived from an EMBL/GenBank/DDBJ whole genome shotgun (WGS) entry which is preliminary data.</text>
</comment>
<evidence type="ECO:0000256" key="14">
    <source>
        <dbReference type="ARBA" id="ARBA00024013"/>
    </source>
</evidence>
<evidence type="ECO:0000256" key="10">
    <source>
        <dbReference type="ARBA" id="ARBA00022842"/>
    </source>
</evidence>
<evidence type="ECO:0000256" key="5">
    <source>
        <dbReference type="ARBA" id="ARBA00022640"/>
    </source>
</evidence>
<dbReference type="GO" id="GO:0016787">
    <property type="term" value="F:hydrolase activity"/>
    <property type="evidence" value="ECO:0007669"/>
    <property type="project" value="UniProtKB-KW"/>
</dbReference>
<name>A0A4Y7SNH1_COPMI</name>
<dbReference type="InterPro" id="IPR045058">
    <property type="entry name" value="GIMA/IAN/Toc"/>
</dbReference>
<keyword evidence="5" id="KW-0934">Plastid</keyword>
<dbReference type="PANTHER" id="PTHR10903:SF135">
    <property type="entry name" value="TRANSLOCASE OF CHLOROPLAST 120, CHLOROPLASTIC-RELATED"/>
    <property type="match status" value="1"/>
</dbReference>
<keyword evidence="8" id="KW-0378">Hydrolase</keyword>
<evidence type="ECO:0000259" key="15">
    <source>
        <dbReference type="Pfam" id="PF01926"/>
    </source>
</evidence>
<dbReference type="Pfam" id="PF01926">
    <property type="entry name" value="MMR_HSR1"/>
    <property type="match status" value="2"/>
</dbReference>
<keyword evidence="17" id="KW-1185">Reference proteome</keyword>
<keyword evidence="13" id="KW-0472">Membrane</keyword>
<comment type="cofactor">
    <cofactor evidence="1">
        <name>Mg(2+)</name>
        <dbReference type="ChEBI" id="CHEBI:18420"/>
    </cofactor>
</comment>
<dbReference type="Gene3D" id="3.40.50.300">
    <property type="entry name" value="P-loop containing nucleotide triphosphate hydrolases"/>
    <property type="match status" value="3"/>
</dbReference>
<feature type="domain" description="G" evidence="15">
    <location>
        <begin position="229"/>
        <end position="326"/>
    </location>
</feature>
<dbReference type="EMBL" id="QPFP01000078">
    <property type="protein sequence ID" value="TEB23417.1"/>
    <property type="molecule type" value="Genomic_DNA"/>
</dbReference>
<dbReference type="GO" id="GO:0016020">
    <property type="term" value="C:membrane"/>
    <property type="evidence" value="ECO:0007669"/>
    <property type="project" value="UniProtKB-SubCell"/>
</dbReference>
<dbReference type="Proteomes" id="UP000298030">
    <property type="component" value="Unassembled WGS sequence"/>
</dbReference>
<keyword evidence="3" id="KW-0813">Transport</keyword>
<evidence type="ECO:0000256" key="3">
    <source>
        <dbReference type="ARBA" id="ARBA00022448"/>
    </source>
</evidence>
<evidence type="ECO:0000256" key="8">
    <source>
        <dbReference type="ARBA" id="ARBA00022801"/>
    </source>
</evidence>
<proteinExistence type="predicted"/>
<dbReference type="AlphaFoldDB" id="A0A4Y7SNH1"/>
<evidence type="ECO:0000313" key="17">
    <source>
        <dbReference type="Proteomes" id="UP000298030"/>
    </source>
</evidence>
<reference evidence="16 17" key="1">
    <citation type="journal article" date="2019" name="Nat. Ecol. Evol.">
        <title>Megaphylogeny resolves global patterns of mushroom evolution.</title>
        <authorList>
            <person name="Varga T."/>
            <person name="Krizsan K."/>
            <person name="Foldi C."/>
            <person name="Dima B."/>
            <person name="Sanchez-Garcia M."/>
            <person name="Sanchez-Ramirez S."/>
            <person name="Szollosi G.J."/>
            <person name="Szarkandi J.G."/>
            <person name="Papp V."/>
            <person name="Albert L."/>
            <person name="Andreopoulos W."/>
            <person name="Angelini C."/>
            <person name="Antonin V."/>
            <person name="Barry K.W."/>
            <person name="Bougher N.L."/>
            <person name="Buchanan P."/>
            <person name="Buyck B."/>
            <person name="Bense V."/>
            <person name="Catcheside P."/>
            <person name="Chovatia M."/>
            <person name="Cooper J."/>
            <person name="Damon W."/>
            <person name="Desjardin D."/>
            <person name="Finy P."/>
            <person name="Geml J."/>
            <person name="Haridas S."/>
            <person name="Hughes K."/>
            <person name="Justo A."/>
            <person name="Karasinski D."/>
            <person name="Kautmanova I."/>
            <person name="Kiss B."/>
            <person name="Kocsube S."/>
            <person name="Kotiranta H."/>
            <person name="LaButti K.M."/>
            <person name="Lechner B.E."/>
            <person name="Liimatainen K."/>
            <person name="Lipzen A."/>
            <person name="Lukacs Z."/>
            <person name="Mihaltcheva S."/>
            <person name="Morgado L.N."/>
            <person name="Niskanen T."/>
            <person name="Noordeloos M.E."/>
            <person name="Ohm R.A."/>
            <person name="Ortiz-Santana B."/>
            <person name="Ovrebo C."/>
            <person name="Racz N."/>
            <person name="Riley R."/>
            <person name="Savchenko A."/>
            <person name="Shiryaev A."/>
            <person name="Soop K."/>
            <person name="Spirin V."/>
            <person name="Szebenyi C."/>
            <person name="Tomsovsky M."/>
            <person name="Tulloss R.E."/>
            <person name="Uehling J."/>
            <person name="Grigoriev I.V."/>
            <person name="Vagvolgyi C."/>
            <person name="Papp T."/>
            <person name="Martin F.M."/>
            <person name="Miettinen O."/>
            <person name="Hibbett D.S."/>
            <person name="Nagy L.G."/>
        </authorList>
    </citation>
    <scope>NUCLEOTIDE SEQUENCE [LARGE SCALE GENOMIC DNA]</scope>
    <source>
        <strain evidence="16 17">FP101781</strain>
    </source>
</reference>
<keyword evidence="10" id="KW-0460">Magnesium</keyword>
<evidence type="ECO:0000313" key="16">
    <source>
        <dbReference type="EMBL" id="TEB23417.1"/>
    </source>
</evidence>
<keyword evidence="4" id="KW-0150">Chloroplast</keyword>
<keyword evidence="7" id="KW-0479">Metal-binding</keyword>
<dbReference type="GO" id="GO:0015031">
    <property type="term" value="P:protein transport"/>
    <property type="evidence" value="ECO:0007669"/>
    <property type="project" value="UniProtKB-KW"/>
</dbReference>
<keyword evidence="12" id="KW-1133">Transmembrane helix</keyword>
<organism evidence="16 17">
    <name type="scientific">Coprinellus micaceus</name>
    <name type="common">Glistening ink-cap mushroom</name>
    <name type="synonym">Coprinus micaceus</name>
    <dbReference type="NCBI Taxonomy" id="71717"/>
    <lineage>
        <taxon>Eukaryota</taxon>
        <taxon>Fungi</taxon>
        <taxon>Dikarya</taxon>
        <taxon>Basidiomycota</taxon>
        <taxon>Agaricomycotina</taxon>
        <taxon>Agaricomycetes</taxon>
        <taxon>Agaricomycetidae</taxon>
        <taxon>Agaricales</taxon>
        <taxon>Agaricineae</taxon>
        <taxon>Psathyrellaceae</taxon>
        <taxon>Coprinellus</taxon>
    </lineage>
</organism>
<comment type="subcellular location">
    <subcellularLocation>
        <location evidence="2">Membrane</location>
        <topology evidence="2">Single-pass membrane protein</topology>
    </subcellularLocation>
    <subcellularLocation>
        <location evidence="14">Plastid</location>
        <location evidence="14">Chloroplast outer membrane</location>
    </subcellularLocation>
</comment>
<dbReference type="STRING" id="71717.A0A4Y7SNH1"/>
<dbReference type="OrthoDB" id="8954335at2759"/>
<evidence type="ECO:0000256" key="1">
    <source>
        <dbReference type="ARBA" id="ARBA00001946"/>
    </source>
</evidence>
<dbReference type="InterPro" id="IPR027417">
    <property type="entry name" value="P-loop_NTPase"/>
</dbReference>
<accession>A0A4Y7SNH1</accession>
<keyword evidence="9" id="KW-1002">Plastid outer membrane</keyword>
<keyword evidence="11" id="KW-0653">Protein transport</keyword>
<dbReference type="SUPFAM" id="SSF52540">
    <property type="entry name" value="P-loop containing nucleoside triphosphate hydrolases"/>
    <property type="match status" value="3"/>
</dbReference>
<dbReference type="PANTHER" id="PTHR10903">
    <property type="entry name" value="GTPASE, IMAP FAMILY MEMBER-RELATED"/>
    <property type="match status" value="1"/>
</dbReference>
<evidence type="ECO:0000256" key="4">
    <source>
        <dbReference type="ARBA" id="ARBA00022528"/>
    </source>
</evidence>
<feature type="domain" description="G" evidence="15">
    <location>
        <begin position="484"/>
        <end position="554"/>
    </location>
</feature>
<evidence type="ECO:0000256" key="12">
    <source>
        <dbReference type="ARBA" id="ARBA00022989"/>
    </source>
</evidence>
<dbReference type="CDD" id="cd00882">
    <property type="entry name" value="Ras_like_GTPase"/>
    <property type="match status" value="2"/>
</dbReference>
<dbReference type="GO" id="GO:0005525">
    <property type="term" value="F:GTP binding"/>
    <property type="evidence" value="ECO:0007669"/>
    <property type="project" value="InterPro"/>
</dbReference>
<keyword evidence="6" id="KW-0812">Transmembrane</keyword>
<evidence type="ECO:0000256" key="7">
    <source>
        <dbReference type="ARBA" id="ARBA00022723"/>
    </source>
</evidence>
<evidence type="ECO:0000256" key="9">
    <source>
        <dbReference type="ARBA" id="ARBA00022805"/>
    </source>
</evidence>